<accession>A0A0C9UTM9</accession>
<feature type="region of interest" description="Disordered" evidence="6">
    <location>
        <begin position="28"/>
        <end position="86"/>
    </location>
</feature>
<evidence type="ECO:0000256" key="5">
    <source>
        <dbReference type="ARBA" id="ARBA00022840"/>
    </source>
</evidence>
<dbReference type="PROSITE" id="PS51158">
    <property type="entry name" value="ALPHA_KINASE"/>
    <property type="match status" value="1"/>
</dbReference>
<dbReference type="Pfam" id="PF02816">
    <property type="entry name" value="Alpha_kinase"/>
    <property type="match status" value="1"/>
</dbReference>
<feature type="domain" description="Alpha-type protein kinase" evidence="7">
    <location>
        <begin position="150"/>
        <end position="394"/>
    </location>
</feature>
<proteinExistence type="predicted"/>
<evidence type="ECO:0000256" key="2">
    <source>
        <dbReference type="ARBA" id="ARBA00022679"/>
    </source>
</evidence>
<evidence type="ECO:0000256" key="1">
    <source>
        <dbReference type="ARBA" id="ARBA00022527"/>
    </source>
</evidence>
<evidence type="ECO:0000256" key="3">
    <source>
        <dbReference type="ARBA" id="ARBA00022741"/>
    </source>
</evidence>
<dbReference type="HOGENOM" id="CLU_577679_0_0_1"/>
<keyword evidence="4" id="KW-0418">Kinase</keyword>
<keyword evidence="1" id="KW-0723">Serine/threonine-protein kinase</keyword>
<dbReference type="GO" id="GO:0004674">
    <property type="term" value="F:protein serine/threonine kinase activity"/>
    <property type="evidence" value="ECO:0007669"/>
    <property type="project" value="UniProtKB-KW"/>
</dbReference>
<dbReference type="InterPro" id="IPR051852">
    <property type="entry name" value="Alpha-type_PK"/>
</dbReference>
<dbReference type="EMBL" id="KN837162">
    <property type="protein sequence ID" value="KIJ38229.1"/>
    <property type="molecule type" value="Genomic_DNA"/>
</dbReference>
<evidence type="ECO:0000259" key="7">
    <source>
        <dbReference type="PROSITE" id="PS51158"/>
    </source>
</evidence>
<dbReference type="SUPFAM" id="SSF56112">
    <property type="entry name" value="Protein kinase-like (PK-like)"/>
    <property type="match status" value="1"/>
</dbReference>
<dbReference type="PANTHER" id="PTHR45992:SF11">
    <property type="entry name" value="ALPHA-TYPE PROTEIN KINASE DOMAIN-CONTAINING PROTEIN"/>
    <property type="match status" value="1"/>
</dbReference>
<protein>
    <recommendedName>
        <fullName evidence="7">Alpha-type protein kinase domain-containing protein</fullName>
    </recommendedName>
</protein>
<name>A0A0C9UTM9_SPHS4</name>
<keyword evidence="5" id="KW-0067">ATP-binding</keyword>
<evidence type="ECO:0000313" key="8">
    <source>
        <dbReference type="EMBL" id="KIJ38229.1"/>
    </source>
</evidence>
<keyword evidence="9" id="KW-1185">Reference proteome</keyword>
<dbReference type="GO" id="GO:0005524">
    <property type="term" value="F:ATP binding"/>
    <property type="evidence" value="ECO:0007669"/>
    <property type="project" value="UniProtKB-KW"/>
</dbReference>
<dbReference type="Gene3D" id="3.20.200.10">
    <property type="entry name" value="MHCK/EF2 kinase"/>
    <property type="match status" value="1"/>
</dbReference>
<dbReference type="AlphaFoldDB" id="A0A0C9UTM9"/>
<dbReference type="CDD" id="cd04515">
    <property type="entry name" value="Alpha_kinase"/>
    <property type="match status" value="1"/>
</dbReference>
<dbReference type="SMART" id="SM00811">
    <property type="entry name" value="Alpha_kinase"/>
    <property type="match status" value="1"/>
</dbReference>
<sequence>MANKLSAADIQRRSISVKLTVFNKMVDGKSTSTEDSDEEIMDGVGQHKGKRKKRDSNSSNKRSRMDTELDNDQDVSELHSDVEPTRVTRSVTAWQKKLGPNEVEFEPFRTPYHCQPRFDTSHYDTFLFKRMSCIVTPDGEILIQHSNINDLIAVHKNWPTYRNQRLGAVGGYLGKGTRKWGFKGYTVLGNFALFHLGGLHFFSGVHQSFNHTTLVDELKSLMVANYHLDVFKKRALHYGVILPRIHYNAEGAFIGELIVEDDTIPAPSYGAADTRTMPYNTFLATRLLDLTGRVEIRFTDLEGKLGRDVADQEEVDCIFAAFTHSVLVHSDHTMIVTDIQGIFLDDGELVLYDPQVHSVSKEWSLADEGRVIINCFLRQHQCNEYCRKLHLEGASPESIPPLPAVENQTGSVAPGEVTPPLSQLPRSTGSVMLPPLSALPSHSRGPLRIGAQWVYISSEIFIALFSGFSPTKY</sequence>
<keyword evidence="2" id="KW-0808">Transferase</keyword>
<evidence type="ECO:0000313" key="9">
    <source>
        <dbReference type="Proteomes" id="UP000054279"/>
    </source>
</evidence>
<dbReference type="InterPro" id="IPR004166">
    <property type="entry name" value="a-kinase_dom"/>
</dbReference>
<organism evidence="8 9">
    <name type="scientific">Sphaerobolus stellatus (strain SS14)</name>
    <dbReference type="NCBI Taxonomy" id="990650"/>
    <lineage>
        <taxon>Eukaryota</taxon>
        <taxon>Fungi</taxon>
        <taxon>Dikarya</taxon>
        <taxon>Basidiomycota</taxon>
        <taxon>Agaricomycotina</taxon>
        <taxon>Agaricomycetes</taxon>
        <taxon>Phallomycetidae</taxon>
        <taxon>Geastrales</taxon>
        <taxon>Sphaerobolaceae</taxon>
        <taxon>Sphaerobolus</taxon>
    </lineage>
</organism>
<dbReference type="InterPro" id="IPR011009">
    <property type="entry name" value="Kinase-like_dom_sf"/>
</dbReference>
<evidence type="ECO:0000256" key="4">
    <source>
        <dbReference type="ARBA" id="ARBA00022777"/>
    </source>
</evidence>
<dbReference type="PANTHER" id="PTHR45992">
    <property type="entry name" value="EUKARYOTIC ELONGATION FACTOR 2 KINASE-RELATED"/>
    <property type="match status" value="1"/>
</dbReference>
<reference evidence="8 9" key="1">
    <citation type="submission" date="2014-06" db="EMBL/GenBank/DDBJ databases">
        <title>Evolutionary Origins and Diversification of the Mycorrhizal Mutualists.</title>
        <authorList>
            <consortium name="DOE Joint Genome Institute"/>
            <consortium name="Mycorrhizal Genomics Consortium"/>
            <person name="Kohler A."/>
            <person name="Kuo A."/>
            <person name="Nagy L.G."/>
            <person name="Floudas D."/>
            <person name="Copeland A."/>
            <person name="Barry K.W."/>
            <person name="Cichocki N."/>
            <person name="Veneault-Fourrey C."/>
            <person name="LaButti K."/>
            <person name="Lindquist E.A."/>
            <person name="Lipzen A."/>
            <person name="Lundell T."/>
            <person name="Morin E."/>
            <person name="Murat C."/>
            <person name="Riley R."/>
            <person name="Ohm R."/>
            <person name="Sun H."/>
            <person name="Tunlid A."/>
            <person name="Henrissat B."/>
            <person name="Grigoriev I.V."/>
            <person name="Hibbett D.S."/>
            <person name="Martin F."/>
        </authorList>
    </citation>
    <scope>NUCLEOTIDE SEQUENCE [LARGE SCALE GENOMIC DNA]</scope>
    <source>
        <strain evidence="8 9">SS14</strain>
    </source>
</reference>
<keyword evidence="3" id="KW-0547">Nucleotide-binding</keyword>
<dbReference type="OrthoDB" id="301415at2759"/>
<dbReference type="Proteomes" id="UP000054279">
    <property type="component" value="Unassembled WGS sequence"/>
</dbReference>
<evidence type="ECO:0000256" key="6">
    <source>
        <dbReference type="SAM" id="MobiDB-lite"/>
    </source>
</evidence>
<gene>
    <name evidence="8" type="ORF">M422DRAFT_33372</name>
</gene>
<feature type="compositionally biased region" description="Basic and acidic residues" evidence="6">
    <location>
        <begin position="76"/>
        <end position="86"/>
    </location>
</feature>